<gene>
    <name evidence="2" type="ORF">FB45DRAFT_1002412</name>
</gene>
<dbReference type="AlphaFoldDB" id="A0AAD7BZL7"/>
<organism evidence="2 3">
    <name type="scientific">Roridomyces roridus</name>
    <dbReference type="NCBI Taxonomy" id="1738132"/>
    <lineage>
        <taxon>Eukaryota</taxon>
        <taxon>Fungi</taxon>
        <taxon>Dikarya</taxon>
        <taxon>Basidiomycota</taxon>
        <taxon>Agaricomycotina</taxon>
        <taxon>Agaricomycetes</taxon>
        <taxon>Agaricomycetidae</taxon>
        <taxon>Agaricales</taxon>
        <taxon>Marasmiineae</taxon>
        <taxon>Mycenaceae</taxon>
        <taxon>Roridomyces</taxon>
    </lineage>
</organism>
<evidence type="ECO:0000313" key="3">
    <source>
        <dbReference type="Proteomes" id="UP001221142"/>
    </source>
</evidence>
<proteinExistence type="predicted"/>
<dbReference type="Proteomes" id="UP001221142">
    <property type="component" value="Unassembled WGS sequence"/>
</dbReference>
<name>A0AAD7BZL7_9AGAR</name>
<keyword evidence="3" id="KW-1185">Reference proteome</keyword>
<evidence type="ECO:0000256" key="1">
    <source>
        <dbReference type="SAM" id="SignalP"/>
    </source>
</evidence>
<feature type="chain" id="PRO_5042099189" evidence="1">
    <location>
        <begin position="20"/>
        <end position="106"/>
    </location>
</feature>
<sequence length="106" mass="10930">MQFTTLLSIALASFGLVRAADNRLLFTIPAGTTVDAFTSSFEAACDSWAPAVAAGLTLQTDLVEAGDFSGQNADTEVRLVCSWTDGTTATLFTTDVAESLGATATS</sequence>
<accession>A0AAD7BZL7</accession>
<keyword evidence="1" id="KW-0732">Signal</keyword>
<comment type="caution">
    <text evidence="2">The sequence shown here is derived from an EMBL/GenBank/DDBJ whole genome shotgun (WGS) entry which is preliminary data.</text>
</comment>
<protein>
    <submittedName>
        <fullName evidence="2">Uncharacterized protein</fullName>
    </submittedName>
</protein>
<feature type="signal peptide" evidence="1">
    <location>
        <begin position="1"/>
        <end position="19"/>
    </location>
</feature>
<evidence type="ECO:0000313" key="2">
    <source>
        <dbReference type="EMBL" id="KAJ7634963.1"/>
    </source>
</evidence>
<dbReference type="EMBL" id="JARKIF010000007">
    <property type="protein sequence ID" value="KAJ7634963.1"/>
    <property type="molecule type" value="Genomic_DNA"/>
</dbReference>
<reference evidence="2" key="1">
    <citation type="submission" date="2023-03" db="EMBL/GenBank/DDBJ databases">
        <title>Massive genome expansion in bonnet fungi (Mycena s.s.) driven by repeated elements and novel gene families across ecological guilds.</title>
        <authorList>
            <consortium name="Lawrence Berkeley National Laboratory"/>
            <person name="Harder C.B."/>
            <person name="Miyauchi S."/>
            <person name="Viragh M."/>
            <person name="Kuo A."/>
            <person name="Thoen E."/>
            <person name="Andreopoulos B."/>
            <person name="Lu D."/>
            <person name="Skrede I."/>
            <person name="Drula E."/>
            <person name="Henrissat B."/>
            <person name="Morin E."/>
            <person name="Kohler A."/>
            <person name="Barry K."/>
            <person name="LaButti K."/>
            <person name="Morin E."/>
            <person name="Salamov A."/>
            <person name="Lipzen A."/>
            <person name="Mereny Z."/>
            <person name="Hegedus B."/>
            <person name="Baldrian P."/>
            <person name="Stursova M."/>
            <person name="Weitz H."/>
            <person name="Taylor A."/>
            <person name="Grigoriev I.V."/>
            <person name="Nagy L.G."/>
            <person name="Martin F."/>
            <person name="Kauserud H."/>
        </authorList>
    </citation>
    <scope>NUCLEOTIDE SEQUENCE</scope>
    <source>
        <strain evidence="2">9284</strain>
    </source>
</reference>